<dbReference type="Proteomes" id="UP000292209">
    <property type="component" value="Unassembled WGS sequence"/>
</dbReference>
<protein>
    <submittedName>
        <fullName evidence="2">Uncharacterized protein</fullName>
    </submittedName>
</protein>
<accession>A0A4V2F6R6</accession>
<evidence type="ECO:0000256" key="1">
    <source>
        <dbReference type="SAM" id="Coils"/>
    </source>
</evidence>
<name>A0A4V2F6R6_9BACT</name>
<dbReference type="OrthoDB" id="839951at2"/>
<evidence type="ECO:0000313" key="3">
    <source>
        <dbReference type="Proteomes" id="UP000292209"/>
    </source>
</evidence>
<dbReference type="AlphaFoldDB" id="A0A4V2F6R6"/>
<feature type="coiled-coil region" evidence="1">
    <location>
        <begin position="47"/>
        <end position="74"/>
    </location>
</feature>
<sequence>MKTLFLLLNLFFLLHSNGKEIQLVYKSEIPEDRSGMIFLKKTSKDYLDRAELILKKAEKDIIKLAKEKDAHLVEIYVLEKANGEIPTESQIGRLGFVSLLVSLK</sequence>
<dbReference type="EMBL" id="SGXG01000001">
    <property type="protein sequence ID" value="RZS97249.1"/>
    <property type="molecule type" value="Genomic_DNA"/>
</dbReference>
<keyword evidence="3" id="KW-1185">Reference proteome</keyword>
<dbReference type="RefSeq" id="WP_130276056.1">
    <property type="nucleotide sequence ID" value="NZ_SGXG01000001.1"/>
</dbReference>
<proteinExistence type="predicted"/>
<gene>
    <name evidence="2" type="ORF">BC751_2852</name>
</gene>
<organism evidence="2 3">
    <name type="scientific">Cecembia calidifontis</name>
    <dbReference type="NCBI Taxonomy" id="1187080"/>
    <lineage>
        <taxon>Bacteria</taxon>
        <taxon>Pseudomonadati</taxon>
        <taxon>Bacteroidota</taxon>
        <taxon>Cytophagia</taxon>
        <taxon>Cytophagales</taxon>
        <taxon>Cyclobacteriaceae</taxon>
        <taxon>Cecembia</taxon>
    </lineage>
</organism>
<keyword evidence="1" id="KW-0175">Coiled coil</keyword>
<comment type="caution">
    <text evidence="2">The sequence shown here is derived from an EMBL/GenBank/DDBJ whole genome shotgun (WGS) entry which is preliminary data.</text>
</comment>
<reference evidence="2 3" key="1">
    <citation type="submission" date="2019-02" db="EMBL/GenBank/DDBJ databases">
        <title>Genomic Encyclopedia of Archaeal and Bacterial Type Strains, Phase II (KMG-II): from individual species to whole genera.</title>
        <authorList>
            <person name="Goeker M."/>
        </authorList>
    </citation>
    <scope>NUCLEOTIDE SEQUENCE [LARGE SCALE GENOMIC DNA]</scope>
    <source>
        <strain evidence="2 3">DSM 21411</strain>
    </source>
</reference>
<evidence type="ECO:0000313" key="2">
    <source>
        <dbReference type="EMBL" id="RZS97249.1"/>
    </source>
</evidence>